<keyword evidence="5 6" id="KW-0472">Membrane</keyword>
<organism evidence="7 8">
    <name type="scientific">Anaerocolumna chitinilytica</name>
    <dbReference type="NCBI Taxonomy" id="1727145"/>
    <lineage>
        <taxon>Bacteria</taxon>
        <taxon>Bacillati</taxon>
        <taxon>Bacillota</taxon>
        <taxon>Clostridia</taxon>
        <taxon>Lachnospirales</taxon>
        <taxon>Lachnospiraceae</taxon>
        <taxon>Anaerocolumna</taxon>
    </lineage>
</organism>
<dbReference type="GO" id="GO:0016020">
    <property type="term" value="C:membrane"/>
    <property type="evidence" value="ECO:0007669"/>
    <property type="project" value="UniProtKB-SubCell"/>
</dbReference>
<keyword evidence="3 6" id="KW-0812">Transmembrane</keyword>
<accession>A0A7I8DMW8</accession>
<dbReference type="PANTHER" id="PTHR11101:SF80">
    <property type="entry name" value="PHOSPHATE TRANSPORTER"/>
    <property type="match status" value="1"/>
</dbReference>
<feature type="transmembrane region" description="Helical" evidence="6">
    <location>
        <begin position="76"/>
        <end position="98"/>
    </location>
</feature>
<feature type="transmembrane region" description="Helical" evidence="6">
    <location>
        <begin position="136"/>
        <end position="158"/>
    </location>
</feature>
<gene>
    <name evidence="7" type="primary">pit</name>
    <name evidence="7" type="ORF">bsdcttw_17050</name>
</gene>
<proteinExistence type="predicted"/>
<protein>
    <submittedName>
        <fullName evidence="7">Anion permease</fullName>
    </submittedName>
</protein>
<evidence type="ECO:0000313" key="8">
    <source>
        <dbReference type="Proteomes" id="UP000515703"/>
    </source>
</evidence>
<name>A0A7I8DMW8_9FIRM</name>
<evidence type="ECO:0000256" key="4">
    <source>
        <dbReference type="ARBA" id="ARBA00022989"/>
    </source>
</evidence>
<keyword evidence="2" id="KW-0813">Transport</keyword>
<evidence type="ECO:0000256" key="2">
    <source>
        <dbReference type="ARBA" id="ARBA00022448"/>
    </source>
</evidence>
<evidence type="ECO:0000256" key="5">
    <source>
        <dbReference type="ARBA" id="ARBA00023136"/>
    </source>
</evidence>
<evidence type="ECO:0000256" key="3">
    <source>
        <dbReference type="ARBA" id="ARBA00022692"/>
    </source>
</evidence>
<reference evidence="7 8" key="1">
    <citation type="submission" date="2020-08" db="EMBL/GenBank/DDBJ databases">
        <title>Draft genome sequencing of an Anaerocolumna strain isolated from anoxic soil subjected to BSD treatment.</title>
        <authorList>
            <person name="Uek A."/>
            <person name="Tonouchi A."/>
        </authorList>
    </citation>
    <scope>NUCLEOTIDE SEQUENCE [LARGE SCALE GENOMIC DNA]</scope>
    <source>
        <strain evidence="7 8">CTTW</strain>
    </source>
</reference>
<evidence type="ECO:0000256" key="6">
    <source>
        <dbReference type="SAM" id="Phobius"/>
    </source>
</evidence>
<comment type="subcellular location">
    <subcellularLocation>
        <location evidence="1">Membrane</location>
        <topology evidence="1">Multi-pass membrane protein</topology>
    </subcellularLocation>
</comment>
<dbReference type="InterPro" id="IPR001204">
    <property type="entry name" value="Phos_transporter"/>
</dbReference>
<evidence type="ECO:0000256" key="1">
    <source>
        <dbReference type="ARBA" id="ARBA00004141"/>
    </source>
</evidence>
<dbReference type="RefSeq" id="WP_197979834.1">
    <property type="nucleotide sequence ID" value="NZ_AP023368.1"/>
</dbReference>
<dbReference type="KEGG" id="acht:bsdcttw_17050"/>
<feature type="transmembrane region" description="Helical" evidence="6">
    <location>
        <begin position="40"/>
        <end position="64"/>
    </location>
</feature>
<evidence type="ECO:0000313" key="7">
    <source>
        <dbReference type="EMBL" id="BCJ98664.1"/>
    </source>
</evidence>
<dbReference type="Pfam" id="PF01384">
    <property type="entry name" value="PHO4"/>
    <property type="match status" value="1"/>
</dbReference>
<dbReference type="AlphaFoldDB" id="A0A7I8DMW8"/>
<dbReference type="GO" id="GO:0005315">
    <property type="term" value="F:phosphate transmembrane transporter activity"/>
    <property type="evidence" value="ECO:0007669"/>
    <property type="project" value="InterPro"/>
</dbReference>
<dbReference type="EMBL" id="AP023368">
    <property type="protein sequence ID" value="BCJ98664.1"/>
    <property type="molecule type" value="Genomic_DNA"/>
</dbReference>
<dbReference type="PANTHER" id="PTHR11101">
    <property type="entry name" value="PHOSPHATE TRANSPORTER"/>
    <property type="match status" value="1"/>
</dbReference>
<keyword evidence="4 6" id="KW-1133">Transmembrane helix</keyword>
<dbReference type="Proteomes" id="UP000515703">
    <property type="component" value="Chromosome"/>
</dbReference>
<feature type="transmembrane region" description="Helical" evidence="6">
    <location>
        <begin position="305"/>
        <end position="327"/>
    </location>
</feature>
<sequence length="328" mass="34890">MILLILIILLALSYDFINGFHDTANAIATAVSTKALTLKRAIIMAALMNFLGAIVSTGVAETIAKDIVDLNRIPNGSTVMVAALISAILWNLMTWYFGIPSSSSHALIGSLAGAAFSDVGLNAIKLKGFVKVVSSLIVSPILALSVGFLMFTLIKFIFKKANATRANRGFRRVQVLTAALQAFSHGTNDAQKSMGIITMALVSFGYQSHMTIPHWVQLLCAMAMALGTSIGGWRIIKTVGTQIMKLKPVNAVAADLSSVLIIQIATKFGLPVSTTHVVSCSIMGVGASNRVKGVNWTTAKKMVSAWFTTIPITFVISAAICALLKLFL</sequence>
<keyword evidence="8" id="KW-1185">Reference proteome</keyword>
<dbReference type="GO" id="GO:0035435">
    <property type="term" value="P:phosphate ion transmembrane transport"/>
    <property type="evidence" value="ECO:0007669"/>
    <property type="project" value="TreeGrafter"/>
</dbReference>
<reference evidence="7 8" key="2">
    <citation type="submission" date="2020-08" db="EMBL/GenBank/DDBJ databases">
        <authorList>
            <person name="Ueki A."/>
            <person name="Tonouchi A."/>
        </authorList>
    </citation>
    <scope>NUCLEOTIDE SEQUENCE [LARGE SCALE GENOMIC DNA]</scope>
    <source>
        <strain evidence="7 8">CTTW</strain>
    </source>
</reference>
<feature type="transmembrane region" description="Helical" evidence="6">
    <location>
        <begin position="215"/>
        <end position="236"/>
    </location>
</feature>